<accession>A0A0J7B4K1</accession>
<proteinExistence type="predicted"/>
<name>A0A0J7B4K1_COCIT</name>
<organism evidence="2 3">
    <name type="scientific">Coccidioides immitis RMSCC 2394</name>
    <dbReference type="NCBI Taxonomy" id="404692"/>
    <lineage>
        <taxon>Eukaryota</taxon>
        <taxon>Fungi</taxon>
        <taxon>Dikarya</taxon>
        <taxon>Ascomycota</taxon>
        <taxon>Pezizomycotina</taxon>
        <taxon>Eurotiomycetes</taxon>
        <taxon>Eurotiomycetidae</taxon>
        <taxon>Onygenales</taxon>
        <taxon>Onygenaceae</taxon>
        <taxon>Coccidioides</taxon>
    </lineage>
</organism>
<gene>
    <name evidence="2" type="ORF">CIRG_04498</name>
</gene>
<dbReference type="EMBL" id="DS028095">
    <property type="protein sequence ID" value="KMP04817.1"/>
    <property type="molecule type" value="Genomic_DNA"/>
</dbReference>
<evidence type="ECO:0000313" key="3">
    <source>
        <dbReference type="Proteomes" id="UP000054565"/>
    </source>
</evidence>
<sequence length="234" mass="25228">METGGKLEGSCTVEQSHIVNFSKRTSPHGGALGRERVAKPGRGGGYLALASVGRKRYGHVNGLLMQPERFSASNQVPFALFLESLRTRLAKGVRIGWVSVPSVAPLTALSVDGEEQAMTGGSEDCSNHSIRQGNELPFLSPSHEKIFRGGPSPVDLWCFESFEWRQRGKGSGPCVCRRPASDSGLVAGFEVEQGCPPLSPNARGSGKLGIKPYSGRGDVQLSLPTTHRRRWKVM</sequence>
<dbReference type="AlphaFoldDB" id="A0A0J7B4K1"/>
<evidence type="ECO:0000313" key="2">
    <source>
        <dbReference type="EMBL" id="KMP04817.1"/>
    </source>
</evidence>
<protein>
    <submittedName>
        <fullName evidence="2">Uncharacterized protein</fullName>
    </submittedName>
</protein>
<evidence type="ECO:0000256" key="1">
    <source>
        <dbReference type="SAM" id="MobiDB-lite"/>
    </source>
</evidence>
<dbReference type="Proteomes" id="UP000054565">
    <property type="component" value="Unassembled WGS sequence"/>
</dbReference>
<reference evidence="3" key="1">
    <citation type="journal article" date="2010" name="Genome Res.">
        <title>Population genomic sequencing of Coccidioides fungi reveals recent hybridization and transposon control.</title>
        <authorList>
            <person name="Neafsey D.E."/>
            <person name="Barker B.M."/>
            <person name="Sharpton T.J."/>
            <person name="Stajich J.E."/>
            <person name="Park D.J."/>
            <person name="Whiston E."/>
            <person name="Hung C.-Y."/>
            <person name="McMahan C."/>
            <person name="White J."/>
            <person name="Sykes S."/>
            <person name="Heiman D."/>
            <person name="Young S."/>
            <person name="Zeng Q."/>
            <person name="Abouelleil A."/>
            <person name="Aftuck L."/>
            <person name="Bessette D."/>
            <person name="Brown A."/>
            <person name="FitzGerald M."/>
            <person name="Lui A."/>
            <person name="Macdonald J.P."/>
            <person name="Priest M."/>
            <person name="Orbach M.J."/>
            <person name="Galgiani J.N."/>
            <person name="Kirkland T.N."/>
            <person name="Cole G.T."/>
            <person name="Birren B.W."/>
            <person name="Henn M.R."/>
            <person name="Taylor J.W."/>
            <person name="Rounsley S.D."/>
        </authorList>
    </citation>
    <scope>NUCLEOTIDE SEQUENCE [LARGE SCALE GENOMIC DNA]</scope>
    <source>
        <strain evidence="3">RMSCC 2394</strain>
    </source>
</reference>
<feature type="region of interest" description="Disordered" evidence="1">
    <location>
        <begin position="198"/>
        <end position="225"/>
    </location>
</feature>